<proteinExistence type="predicted"/>
<organism evidence="1 2">
    <name type="scientific">Lysinibacillus mangiferihumi</name>
    <dbReference type="NCBI Taxonomy" id="1130819"/>
    <lineage>
        <taxon>Bacteria</taxon>
        <taxon>Bacillati</taxon>
        <taxon>Bacillota</taxon>
        <taxon>Bacilli</taxon>
        <taxon>Bacillales</taxon>
        <taxon>Bacillaceae</taxon>
        <taxon>Lysinibacillus</taxon>
    </lineage>
</organism>
<comment type="caution">
    <text evidence="1">The sequence shown here is derived from an EMBL/GenBank/DDBJ whole genome shotgun (WGS) entry which is preliminary data.</text>
</comment>
<keyword evidence="2" id="KW-1185">Reference proteome</keyword>
<protein>
    <submittedName>
        <fullName evidence="1">Uncharacterized protein</fullName>
    </submittedName>
</protein>
<gene>
    <name evidence="1" type="ORF">FC756_09510</name>
</gene>
<dbReference type="EMBL" id="SZPU01000032">
    <property type="protein sequence ID" value="TKI69192.1"/>
    <property type="molecule type" value="Genomic_DNA"/>
</dbReference>
<dbReference type="AlphaFoldDB" id="A0A4U2Z6Q5"/>
<name>A0A4U2Z6Q5_9BACI</name>
<reference evidence="1 2" key="1">
    <citation type="submission" date="2019-04" db="EMBL/GenBank/DDBJ databases">
        <title>Lysinibacillus genome sequencing.</title>
        <authorList>
            <person name="Dunlap C."/>
        </authorList>
    </citation>
    <scope>NUCLEOTIDE SEQUENCE [LARGE SCALE GENOMIC DNA]</scope>
    <source>
        <strain evidence="1 2">CCTCC AB 2010389</strain>
    </source>
</reference>
<evidence type="ECO:0000313" key="2">
    <source>
        <dbReference type="Proteomes" id="UP000308744"/>
    </source>
</evidence>
<dbReference type="Proteomes" id="UP000308744">
    <property type="component" value="Unassembled WGS sequence"/>
</dbReference>
<sequence length="59" mass="7045">MFFSLFPLLFTTVQRADCLRDSIDARSYSDGKERTSYIELRYGKEDLIADFDCTSFYYY</sequence>
<evidence type="ECO:0000313" key="1">
    <source>
        <dbReference type="EMBL" id="TKI69192.1"/>
    </source>
</evidence>
<accession>A0A4U2Z6Q5</accession>